<organism evidence="3 4">
    <name type="scientific">Kingdonia uniflora</name>
    <dbReference type="NCBI Taxonomy" id="39325"/>
    <lineage>
        <taxon>Eukaryota</taxon>
        <taxon>Viridiplantae</taxon>
        <taxon>Streptophyta</taxon>
        <taxon>Embryophyta</taxon>
        <taxon>Tracheophyta</taxon>
        <taxon>Spermatophyta</taxon>
        <taxon>Magnoliopsida</taxon>
        <taxon>Ranunculales</taxon>
        <taxon>Circaeasteraceae</taxon>
        <taxon>Kingdonia</taxon>
    </lineage>
</organism>
<proteinExistence type="inferred from homology"/>
<reference evidence="3 4" key="1">
    <citation type="journal article" date="2020" name="IScience">
        <title>Genome Sequencing of the Endangered Kingdonia uniflora (Circaeasteraceae, Ranunculales) Reveals Potential Mechanisms of Evolutionary Specialization.</title>
        <authorList>
            <person name="Sun Y."/>
            <person name="Deng T."/>
            <person name="Zhang A."/>
            <person name="Moore M.J."/>
            <person name="Landis J.B."/>
            <person name="Lin N."/>
            <person name="Zhang H."/>
            <person name="Zhang X."/>
            <person name="Huang J."/>
            <person name="Zhang X."/>
            <person name="Sun H."/>
            <person name="Wang H."/>
        </authorList>
    </citation>
    <scope>NUCLEOTIDE SEQUENCE [LARGE SCALE GENOMIC DNA]</scope>
    <source>
        <strain evidence="3">TB1705</strain>
        <tissue evidence="3">Leaf</tissue>
    </source>
</reference>
<evidence type="ECO:0000256" key="1">
    <source>
        <dbReference type="ARBA" id="ARBA00006676"/>
    </source>
</evidence>
<dbReference type="GO" id="GO:0005829">
    <property type="term" value="C:cytosol"/>
    <property type="evidence" value="ECO:0007669"/>
    <property type="project" value="TreeGrafter"/>
</dbReference>
<protein>
    <submittedName>
        <fullName evidence="3">Uncharacterized protein</fullName>
    </submittedName>
</protein>
<evidence type="ECO:0000256" key="2">
    <source>
        <dbReference type="SAM" id="MobiDB-lite"/>
    </source>
</evidence>
<dbReference type="Proteomes" id="UP000541444">
    <property type="component" value="Unassembled WGS sequence"/>
</dbReference>
<comment type="similarity">
    <text evidence="1">Belongs to the metallo-dependent hydrolases superfamily. Adenosine and AMP deaminases family.</text>
</comment>
<dbReference type="PANTHER" id="PTHR11359:SF0">
    <property type="entry name" value="AMP DEAMINASE"/>
    <property type="match status" value="1"/>
</dbReference>
<dbReference type="InterPro" id="IPR032466">
    <property type="entry name" value="Metal_Hydrolase"/>
</dbReference>
<dbReference type="OrthoDB" id="1723809at2759"/>
<accession>A0A7J7MAJ3</accession>
<dbReference type="GO" id="GO:0032264">
    <property type="term" value="P:IMP salvage"/>
    <property type="evidence" value="ECO:0007669"/>
    <property type="project" value="InterPro"/>
</dbReference>
<dbReference type="PANTHER" id="PTHR11359">
    <property type="entry name" value="AMP DEAMINASE"/>
    <property type="match status" value="1"/>
</dbReference>
<dbReference type="Gene3D" id="3.20.20.140">
    <property type="entry name" value="Metal-dependent hydrolases"/>
    <property type="match status" value="1"/>
</dbReference>
<evidence type="ECO:0000313" key="4">
    <source>
        <dbReference type="Proteomes" id="UP000541444"/>
    </source>
</evidence>
<gene>
    <name evidence="3" type="ORF">GIB67_010485</name>
</gene>
<dbReference type="InterPro" id="IPR006329">
    <property type="entry name" value="AMPD"/>
</dbReference>
<dbReference type="EMBL" id="JACGCM010001659">
    <property type="protein sequence ID" value="KAF6151911.1"/>
    <property type="molecule type" value="Genomic_DNA"/>
</dbReference>
<feature type="region of interest" description="Disordered" evidence="2">
    <location>
        <begin position="32"/>
        <end position="51"/>
    </location>
</feature>
<dbReference type="GO" id="GO:0003876">
    <property type="term" value="F:AMP deaminase activity"/>
    <property type="evidence" value="ECO:0007669"/>
    <property type="project" value="InterPro"/>
</dbReference>
<name>A0A7J7MAJ3_9MAGN</name>
<dbReference type="Pfam" id="PF19326">
    <property type="entry name" value="AMP_deaminase"/>
    <property type="match status" value="1"/>
</dbReference>
<dbReference type="AlphaFoldDB" id="A0A7J7MAJ3"/>
<dbReference type="GO" id="GO:0046033">
    <property type="term" value="P:AMP metabolic process"/>
    <property type="evidence" value="ECO:0007669"/>
    <property type="project" value="TreeGrafter"/>
</dbReference>
<evidence type="ECO:0000313" key="3">
    <source>
        <dbReference type="EMBL" id="KAF6151911.1"/>
    </source>
</evidence>
<sequence>MRRMGLLDFTKAIDRDRERETIEDGEYNKVSEKRRNQGGRRKKRRGLSSLPDGVAEIESMTKHNGNVVVENDQGNIIRNHSVSGDLHGVQPNPVAADILRKEPEHETFTRLKVAPNEVRSLDVVEVYLVLQKCLQLRDSYLFREEVEKEDITEPCTPKPNPNPFSYSPETKTDHYFQMEDGVVHVYANQDLTEKLFPMADATTYFTDLHHILRVIAAGNIQTLCHHRLVLLEQKFNLHLMQNADRELLA</sequence>
<comment type="caution">
    <text evidence="3">The sequence shown here is derived from an EMBL/GenBank/DDBJ whole genome shotgun (WGS) entry which is preliminary data.</text>
</comment>
<feature type="compositionally biased region" description="Basic residues" evidence="2">
    <location>
        <begin position="36"/>
        <end position="46"/>
    </location>
</feature>
<keyword evidence="4" id="KW-1185">Reference proteome</keyword>
<dbReference type="SUPFAM" id="SSF51556">
    <property type="entry name" value="Metallo-dependent hydrolases"/>
    <property type="match status" value="1"/>
</dbReference>